<name>A0ABP0JXU5_9DINO</name>
<evidence type="ECO:0000256" key="1">
    <source>
        <dbReference type="SAM" id="MobiDB-lite"/>
    </source>
</evidence>
<feature type="compositionally biased region" description="Basic residues" evidence="1">
    <location>
        <begin position="142"/>
        <end position="153"/>
    </location>
</feature>
<feature type="compositionally biased region" description="Polar residues" evidence="1">
    <location>
        <begin position="8"/>
        <end position="22"/>
    </location>
</feature>
<accession>A0ABP0JXU5</accession>
<evidence type="ECO:0000313" key="3">
    <source>
        <dbReference type="Proteomes" id="UP001642464"/>
    </source>
</evidence>
<sequence length="266" mass="28950">SLDEITSPVKNSVCENMGNSSELPEAPSLELDAPQHPHGNESEGAVIFSKHQHNEQGSVPHAETLQSSTGGSSMEVPHGNQCEDGTIPGGNKNELGKAAITRLAHLDETEPAEPIEAEAEGHESPHKERGRPRIPDEEKINNGKRHQSHRSRPRIVVPKIEPEPSQKQEDTPGVSGVPGVVAPEDTAESKKPLRATFAGRIAPSTSDGKEFFEHLKAIHVEHAPPKCRSEKMQRQLWKHVKEAAGFGCGKSEMKVLCLQFFKAHEG</sequence>
<evidence type="ECO:0000313" key="2">
    <source>
        <dbReference type="EMBL" id="CAK9019303.1"/>
    </source>
</evidence>
<feature type="compositionally biased region" description="Basic and acidic residues" evidence="1">
    <location>
        <begin position="160"/>
        <end position="170"/>
    </location>
</feature>
<proteinExistence type="predicted"/>
<comment type="caution">
    <text evidence="2">The sequence shown here is derived from an EMBL/GenBank/DDBJ whole genome shotgun (WGS) entry which is preliminary data.</text>
</comment>
<protein>
    <submittedName>
        <fullName evidence="2">Uncharacterized protein</fullName>
    </submittedName>
</protein>
<keyword evidence="3" id="KW-1185">Reference proteome</keyword>
<organism evidence="2 3">
    <name type="scientific">Durusdinium trenchii</name>
    <dbReference type="NCBI Taxonomy" id="1381693"/>
    <lineage>
        <taxon>Eukaryota</taxon>
        <taxon>Sar</taxon>
        <taxon>Alveolata</taxon>
        <taxon>Dinophyceae</taxon>
        <taxon>Suessiales</taxon>
        <taxon>Symbiodiniaceae</taxon>
        <taxon>Durusdinium</taxon>
    </lineage>
</organism>
<gene>
    <name evidence="2" type="ORF">SCF082_LOCUS14455</name>
</gene>
<feature type="compositionally biased region" description="Acidic residues" evidence="1">
    <location>
        <begin position="109"/>
        <end position="118"/>
    </location>
</feature>
<dbReference type="Proteomes" id="UP001642464">
    <property type="component" value="Unassembled WGS sequence"/>
</dbReference>
<dbReference type="EMBL" id="CAXAMM010009072">
    <property type="protein sequence ID" value="CAK9019303.1"/>
    <property type="molecule type" value="Genomic_DNA"/>
</dbReference>
<feature type="compositionally biased region" description="Low complexity" evidence="1">
    <location>
        <begin position="172"/>
        <end position="183"/>
    </location>
</feature>
<feature type="compositionally biased region" description="Basic and acidic residues" evidence="1">
    <location>
        <begin position="119"/>
        <end position="141"/>
    </location>
</feature>
<feature type="region of interest" description="Disordered" evidence="1">
    <location>
        <begin position="1"/>
        <end position="192"/>
    </location>
</feature>
<reference evidence="2 3" key="1">
    <citation type="submission" date="2024-02" db="EMBL/GenBank/DDBJ databases">
        <authorList>
            <person name="Chen Y."/>
            <person name="Shah S."/>
            <person name="Dougan E. K."/>
            <person name="Thang M."/>
            <person name="Chan C."/>
        </authorList>
    </citation>
    <scope>NUCLEOTIDE SEQUENCE [LARGE SCALE GENOMIC DNA]</scope>
</reference>
<feature type="non-terminal residue" evidence="2">
    <location>
        <position position="1"/>
    </location>
</feature>